<accession>A0ABU5Y3B9</accession>
<dbReference type="InterPro" id="IPR036271">
    <property type="entry name" value="Tet_transcr_reg_TetR-rel_C_sf"/>
</dbReference>
<dbReference type="Gene3D" id="1.10.357.10">
    <property type="entry name" value="Tetracycline Repressor, domain 2"/>
    <property type="match status" value="1"/>
</dbReference>
<keyword evidence="8" id="KW-1185">Reference proteome</keyword>
<evidence type="ECO:0000256" key="5">
    <source>
        <dbReference type="SAM" id="MobiDB-lite"/>
    </source>
</evidence>
<sequence>MGKRQESRERIEAQILEVGRRHLLTHGAAGLSLRAVARDVGMVSSAVYRYVASRDELLTLLLVDAYSDLADAVDRARASASSASWREDVVTIAHAVRDWASAHPAGWALLYGSPVPGYHAPVDQTVIPGTRVVGAFFEAVAAGIESGDIAVTNSVAVQPLSSDFDRVREEFGFAGDDAVVAKCFLMWSALVGAVSLEVFGGFGQDTLTDPRAALGVQLALLLEMFARPQPAVQRGSTEERRSWNRRTSPASQ</sequence>
<evidence type="ECO:0000256" key="2">
    <source>
        <dbReference type="ARBA" id="ARBA00023125"/>
    </source>
</evidence>
<dbReference type="SUPFAM" id="SSF46689">
    <property type="entry name" value="Homeodomain-like"/>
    <property type="match status" value="1"/>
</dbReference>
<dbReference type="PANTHER" id="PTHR30055">
    <property type="entry name" value="HTH-TYPE TRANSCRIPTIONAL REGULATOR RUTR"/>
    <property type="match status" value="1"/>
</dbReference>
<protein>
    <submittedName>
        <fullName evidence="7">TetR/AcrR family transcriptional regulator</fullName>
    </submittedName>
</protein>
<dbReference type="InterPro" id="IPR050109">
    <property type="entry name" value="HTH-type_TetR-like_transc_reg"/>
</dbReference>
<dbReference type="Proteomes" id="UP001298593">
    <property type="component" value="Unassembled WGS sequence"/>
</dbReference>
<evidence type="ECO:0000256" key="4">
    <source>
        <dbReference type="PROSITE-ProRule" id="PRU00335"/>
    </source>
</evidence>
<keyword evidence="2 4" id="KW-0238">DNA-binding</keyword>
<dbReference type="Pfam" id="PF13305">
    <property type="entry name" value="TetR_C_33"/>
    <property type="match status" value="1"/>
</dbReference>
<comment type="caution">
    <text evidence="7">The sequence shown here is derived from an EMBL/GenBank/DDBJ whole genome shotgun (WGS) entry which is preliminary data.</text>
</comment>
<keyword evidence="1" id="KW-0805">Transcription regulation</keyword>
<reference evidence="7 8" key="1">
    <citation type="submission" date="2023-12" db="EMBL/GenBank/DDBJ databases">
        <title>Description of new species of Mycobacterium terrae complex isolated from sewage at the Sao Paulo Zoological Park Foundation in Brazil.</title>
        <authorList>
            <person name="Romagnoli C.L."/>
            <person name="Conceicao E.C."/>
            <person name="Machado E."/>
            <person name="Barreto L.B.P.F."/>
            <person name="Sharma A."/>
            <person name="Silva N.M."/>
            <person name="Marques L.E."/>
            <person name="Juliana M.A."/>
            <person name="Lourenco M.C.S."/>
            <person name="Digiampietri L.A."/>
            <person name="Suffys P.N."/>
            <person name="Viana-Niero C."/>
        </authorList>
    </citation>
    <scope>NUCLEOTIDE SEQUENCE [LARGE SCALE GENOMIC DNA]</scope>
    <source>
        <strain evidence="7 8">MYC340</strain>
    </source>
</reference>
<evidence type="ECO:0000256" key="1">
    <source>
        <dbReference type="ARBA" id="ARBA00023015"/>
    </source>
</evidence>
<dbReference type="PROSITE" id="PS50977">
    <property type="entry name" value="HTH_TETR_2"/>
    <property type="match status" value="1"/>
</dbReference>
<dbReference type="SUPFAM" id="SSF48498">
    <property type="entry name" value="Tetracyclin repressor-like, C-terminal domain"/>
    <property type="match status" value="1"/>
</dbReference>
<evidence type="ECO:0000313" key="8">
    <source>
        <dbReference type="Proteomes" id="UP001298593"/>
    </source>
</evidence>
<gene>
    <name evidence="7" type="ORF">KV113_24620</name>
</gene>
<dbReference type="EMBL" id="JAYJJU010000039">
    <property type="protein sequence ID" value="MEB3034729.1"/>
    <property type="molecule type" value="Genomic_DNA"/>
</dbReference>
<dbReference type="Pfam" id="PF00440">
    <property type="entry name" value="TetR_N"/>
    <property type="match status" value="1"/>
</dbReference>
<feature type="DNA-binding region" description="H-T-H motif" evidence="4">
    <location>
        <begin position="32"/>
        <end position="51"/>
    </location>
</feature>
<dbReference type="InterPro" id="IPR009057">
    <property type="entry name" value="Homeodomain-like_sf"/>
</dbReference>
<evidence type="ECO:0000259" key="6">
    <source>
        <dbReference type="PROSITE" id="PS50977"/>
    </source>
</evidence>
<dbReference type="InterPro" id="IPR025996">
    <property type="entry name" value="MT1864/Rv1816-like_C"/>
</dbReference>
<dbReference type="InterPro" id="IPR001647">
    <property type="entry name" value="HTH_TetR"/>
</dbReference>
<proteinExistence type="predicted"/>
<feature type="region of interest" description="Disordered" evidence="5">
    <location>
        <begin position="231"/>
        <end position="252"/>
    </location>
</feature>
<keyword evidence="3" id="KW-0804">Transcription</keyword>
<name>A0ABU5Y3B9_9MYCO</name>
<evidence type="ECO:0000313" key="7">
    <source>
        <dbReference type="EMBL" id="MEB3034729.1"/>
    </source>
</evidence>
<dbReference type="RefSeq" id="WP_224977243.1">
    <property type="nucleotide sequence ID" value="NZ_JAYJJU010000039.1"/>
</dbReference>
<dbReference type="PANTHER" id="PTHR30055:SF243">
    <property type="entry name" value="HTH-TYPE TRANSCRIPTIONAL REGULATOR RV1816"/>
    <property type="match status" value="1"/>
</dbReference>
<organism evidence="7 8">
    <name type="scientific">[Mycobacterium] nativiensis</name>
    <dbReference type="NCBI Taxonomy" id="2855503"/>
    <lineage>
        <taxon>Bacteria</taxon>
        <taxon>Bacillati</taxon>
        <taxon>Actinomycetota</taxon>
        <taxon>Actinomycetes</taxon>
        <taxon>Mycobacteriales</taxon>
        <taxon>Mycobacteriaceae</taxon>
        <taxon>Mycolicibacter</taxon>
    </lineage>
</organism>
<evidence type="ECO:0000256" key="3">
    <source>
        <dbReference type="ARBA" id="ARBA00023163"/>
    </source>
</evidence>
<feature type="domain" description="HTH tetR-type" evidence="6">
    <location>
        <begin position="9"/>
        <end position="69"/>
    </location>
</feature>